<dbReference type="CDD" id="cd06423">
    <property type="entry name" value="CESA_like"/>
    <property type="match status" value="1"/>
</dbReference>
<evidence type="ECO:0000256" key="9">
    <source>
        <dbReference type="ARBA" id="ARBA00022989"/>
    </source>
</evidence>
<dbReference type="Proteomes" id="UP000022611">
    <property type="component" value="Unassembled WGS sequence"/>
</dbReference>
<dbReference type="InterPro" id="IPR023853">
    <property type="entry name" value="PGA_PgaC/IcaA"/>
</dbReference>
<evidence type="ECO:0000256" key="5">
    <source>
        <dbReference type="ARBA" id="ARBA00022519"/>
    </source>
</evidence>
<dbReference type="Gene3D" id="3.90.550.10">
    <property type="entry name" value="Spore Coat Polysaccharide Biosynthesis Protein SpsA, Chain A"/>
    <property type="match status" value="1"/>
</dbReference>
<feature type="transmembrane region" description="Helical" evidence="12">
    <location>
        <begin position="7"/>
        <end position="29"/>
    </location>
</feature>
<keyword evidence="7 12" id="KW-0808">Transferase</keyword>
<evidence type="ECO:0000256" key="7">
    <source>
        <dbReference type="ARBA" id="ARBA00022679"/>
    </source>
</evidence>
<dbReference type="PATRIC" id="fig|1042209.11.peg.5966"/>
<evidence type="ECO:0000256" key="12">
    <source>
        <dbReference type="RuleBase" id="RU364028"/>
    </source>
</evidence>
<dbReference type="GO" id="GO:0043708">
    <property type="term" value="P:cell adhesion involved in biofilm formation"/>
    <property type="evidence" value="ECO:0007669"/>
    <property type="project" value="InterPro"/>
</dbReference>
<dbReference type="OrthoDB" id="276604at2"/>
<feature type="transmembrane region" description="Helical" evidence="12">
    <location>
        <begin position="364"/>
        <end position="384"/>
    </location>
</feature>
<keyword evidence="8 12" id="KW-0812">Transmembrane</keyword>
<dbReference type="EMBL" id="AFOY02000027">
    <property type="protein sequence ID" value="EXF91206.1"/>
    <property type="molecule type" value="Genomic_DNA"/>
</dbReference>
<name>A0A010RED1_PSEFL</name>
<comment type="similarity">
    <text evidence="2 12">Belongs to the glycosyltransferase 2 family.</text>
</comment>
<feature type="domain" description="Glycosyltransferase 2-like" evidence="13">
    <location>
        <begin position="78"/>
        <end position="245"/>
    </location>
</feature>
<dbReference type="AlphaFoldDB" id="A0A010RED1"/>
<evidence type="ECO:0000256" key="8">
    <source>
        <dbReference type="ARBA" id="ARBA00022692"/>
    </source>
</evidence>
<dbReference type="HOGENOM" id="CLU_023978_0_1_6"/>
<keyword evidence="9 12" id="KW-1133">Transmembrane helix</keyword>
<keyword evidence="6 12" id="KW-0328">Glycosyltransferase</keyword>
<evidence type="ECO:0000256" key="10">
    <source>
        <dbReference type="ARBA" id="ARBA00023136"/>
    </source>
</evidence>
<dbReference type="PANTHER" id="PTHR43630">
    <property type="entry name" value="POLY-BETA-1,6-N-ACETYL-D-GLUCOSAMINE SYNTHASE"/>
    <property type="match status" value="1"/>
</dbReference>
<evidence type="ECO:0000256" key="1">
    <source>
        <dbReference type="ARBA" id="ARBA00004651"/>
    </source>
</evidence>
<dbReference type="GO" id="GO:0008375">
    <property type="term" value="F:acetylglucosaminyltransferase activity"/>
    <property type="evidence" value="ECO:0007669"/>
    <property type="project" value="UniProtKB-UniRule"/>
</dbReference>
<reference evidence="14 15" key="1">
    <citation type="journal article" date="2011" name="J. Bacteriol.">
        <title>Draft genome sequence of the polycyclic aromatic hydrocarbon-degrading, genetically engineered bioluminescent bioreporter Pseudomonas fluorescens HK44.</title>
        <authorList>
            <person name="Chauhan A."/>
            <person name="Layton A.C."/>
            <person name="Williams D.E."/>
            <person name="Smartt A.E."/>
            <person name="Ripp S."/>
            <person name="Karpinets T.V."/>
            <person name="Brown S.D."/>
            <person name="Sayler G.S."/>
        </authorList>
    </citation>
    <scope>NUCLEOTIDE SEQUENCE [LARGE SCALE GENOMIC DNA]</scope>
    <source>
        <strain evidence="14 15">HK44</strain>
    </source>
</reference>
<evidence type="ECO:0000256" key="6">
    <source>
        <dbReference type="ARBA" id="ARBA00022676"/>
    </source>
</evidence>
<evidence type="ECO:0000256" key="4">
    <source>
        <dbReference type="ARBA" id="ARBA00022475"/>
    </source>
</evidence>
<dbReference type="NCBIfam" id="TIGR03937">
    <property type="entry name" value="PgaC_IcaA"/>
    <property type="match status" value="1"/>
</dbReference>
<evidence type="ECO:0000256" key="3">
    <source>
        <dbReference type="ARBA" id="ARBA00017381"/>
    </source>
</evidence>
<gene>
    <name evidence="14" type="ORF">HK44_018975</name>
</gene>
<comment type="caution">
    <text evidence="14">The sequence shown here is derived from an EMBL/GenBank/DDBJ whole genome shotgun (WGS) entry which is preliminary data.</text>
</comment>
<proteinExistence type="inferred from homology"/>
<evidence type="ECO:0000256" key="11">
    <source>
        <dbReference type="NCBIfam" id="TIGR03937"/>
    </source>
</evidence>
<feature type="transmembrane region" description="Helical" evidence="12">
    <location>
        <begin position="396"/>
        <end position="418"/>
    </location>
</feature>
<comment type="subcellular location">
    <subcellularLocation>
        <location evidence="1 12">Cell membrane</location>
        <topology evidence="1 12">Multi-pass membrane protein</topology>
    </subcellularLocation>
</comment>
<keyword evidence="5" id="KW-0997">Cell inner membrane</keyword>
<dbReference type="InterPro" id="IPR029044">
    <property type="entry name" value="Nucleotide-diphossugar_trans"/>
</dbReference>
<feature type="transmembrane region" description="Helical" evidence="12">
    <location>
        <begin position="318"/>
        <end position="344"/>
    </location>
</feature>
<dbReference type="InterPro" id="IPR001173">
    <property type="entry name" value="Glyco_trans_2-like"/>
</dbReference>
<dbReference type="SUPFAM" id="SSF53448">
    <property type="entry name" value="Nucleotide-diphospho-sugar transferases"/>
    <property type="match status" value="1"/>
</dbReference>
<evidence type="ECO:0000313" key="15">
    <source>
        <dbReference type="Proteomes" id="UP000022611"/>
    </source>
</evidence>
<organism evidence="14 15">
    <name type="scientific">Pseudomonas fluorescens HK44</name>
    <dbReference type="NCBI Taxonomy" id="1042209"/>
    <lineage>
        <taxon>Bacteria</taxon>
        <taxon>Pseudomonadati</taxon>
        <taxon>Pseudomonadota</taxon>
        <taxon>Gammaproteobacteria</taxon>
        <taxon>Pseudomonadales</taxon>
        <taxon>Pseudomonadaceae</taxon>
        <taxon>Pseudomonas</taxon>
    </lineage>
</organism>
<dbReference type="GO" id="GO:0005886">
    <property type="term" value="C:plasma membrane"/>
    <property type="evidence" value="ECO:0007669"/>
    <property type="project" value="UniProtKB-SubCell"/>
</dbReference>
<dbReference type="PANTHER" id="PTHR43630:SF1">
    <property type="entry name" value="POLY-BETA-1,6-N-ACETYL-D-GLUCOSAMINE SYNTHASE"/>
    <property type="match status" value="1"/>
</dbReference>
<keyword evidence="4 12" id="KW-1003">Cell membrane</keyword>
<dbReference type="Pfam" id="PF00535">
    <property type="entry name" value="Glycos_transf_2"/>
    <property type="match status" value="1"/>
</dbReference>
<dbReference type="eggNOG" id="COG1215">
    <property type="taxonomic scope" value="Bacteria"/>
</dbReference>
<accession>A0A010RED1</accession>
<evidence type="ECO:0000256" key="2">
    <source>
        <dbReference type="ARBA" id="ARBA00006739"/>
    </source>
</evidence>
<evidence type="ECO:0000259" key="13">
    <source>
        <dbReference type="Pfam" id="PF00535"/>
    </source>
</evidence>
<sequence length="453" mass="51575">MLDRLLALLVLAIVLGIPLGLIFLVTGQFLMDFVFFYPLFMSGLWIAGGLYFWLHWERHWPWKDDTLPPPLAGEPLISILIPCYNEGDNAADTIHAALGQHYPNIEVIAINDGSKDNTAAVLDALAAEDPRLRVLHLAENQGKAVALRMGAIAARSEYLVCIDGDALLAPNTAAYLVAPMLDNARLGAVTGNPRIRTRSTLVGRVQVGEFSSIIGLIKRTQRVFGRIFTVSGVIVAFRRSALHRVGYWSPDMITEDIDISWKLQLDHWSIFYEPRALCWILMPETLSGLWKQRLRWAQGGAEVLFKNIRGIWQYRHRYLWPLLFEYCLSTGWAFTFFLSVIFWGVGKFVDIPAAIAVHQLLPPAFTGLLLAMVCLLQFAVSILIDRRYERGLWKTMFWVVWYPLVFWFISLLTTLVSFPKVLFGQHQKRARWVSPDRGIKPLNEDDDDEEFSK</sequence>
<feature type="transmembrane region" description="Helical" evidence="12">
    <location>
        <begin position="35"/>
        <end position="54"/>
    </location>
</feature>
<evidence type="ECO:0000313" key="14">
    <source>
        <dbReference type="EMBL" id="EXF91206.1"/>
    </source>
</evidence>
<dbReference type="RefSeq" id="WP_019691197.1">
    <property type="nucleotide sequence ID" value="NZ_AFOY02000027.1"/>
</dbReference>
<dbReference type="EC" id="2.4.1.-" evidence="12"/>
<keyword evidence="10 12" id="KW-0472">Membrane</keyword>
<protein>
    <recommendedName>
        <fullName evidence="3 11">Poly-beta-1,6-N-acetyl-D-glucosamine synthase</fullName>
        <shortName evidence="12">Poly-beta-1,6-GlcNAc synthase</shortName>
        <ecNumber evidence="12">2.4.1.-</ecNumber>
    </recommendedName>
</protein>